<sequence>MNGFNLVPWNKEAAKRGRLAGGDTLAIDDQEWGGVEKELSHIPGGPANKYNEREHENQV</sequence>
<proteinExistence type="predicted"/>
<evidence type="ECO:0000256" key="1">
    <source>
        <dbReference type="SAM" id="MobiDB-lite"/>
    </source>
</evidence>
<evidence type="ECO:0000313" key="3">
    <source>
        <dbReference type="Proteomes" id="UP000287171"/>
    </source>
</evidence>
<gene>
    <name evidence="2" type="ORF">KDA_45820</name>
</gene>
<feature type="region of interest" description="Disordered" evidence="1">
    <location>
        <begin position="37"/>
        <end position="59"/>
    </location>
</feature>
<accession>A0A402BCG9</accession>
<dbReference type="AlphaFoldDB" id="A0A402BCG9"/>
<dbReference type="EMBL" id="BIFT01000001">
    <property type="protein sequence ID" value="GCE29098.1"/>
    <property type="molecule type" value="Genomic_DNA"/>
</dbReference>
<reference evidence="3" key="1">
    <citation type="submission" date="2018-12" db="EMBL/GenBank/DDBJ databases">
        <title>Tengunoibacter tsumagoiensis gen. nov., sp. nov., Dictyobacter kobayashii sp. nov., D. alpinus sp. nov., and D. joshuensis sp. nov. and description of Dictyobacteraceae fam. nov. within the order Ktedonobacterales isolated from Tengu-no-mugimeshi.</title>
        <authorList>
            <person name="Wang C.M."/>
            <person name="Zheng Y."/>
            <person name="Sakai Y."/>
            <person name="Toyoda A."/>
            <person name="Minakuchi Y."/>
            <person name="Abe K."/>
            <person name="Yokota A."/>
            <person name="Yabe S."/>
        </authorList>
    </citation>
    <scope>NUCLEOTIDE SEQUENCE [LARGE SCALE GENOMIC DNA]</scope>
    <source>
        <strain evidence="3">Uno16</strain>
    </source>
</reference>
<dbReference type="Proteomes" id="UP000287171">
    <property type="component" value="Unassembled WGS sequence"/>
</dbReference>
<comment type="caution">
    <text evidence="2">The sequence shown here is derived from an EMBL/GenBank/DDBJ whole genome shotgun (WGS) entry which is preliminary data.</text>
</comment>
<name>A0A402BCG9_9CHLR</name>
<keyword evidence="3" id="KW-1185">Reference proteome</keyword>
<feature type="compositionally biased region" description="Basic and acidic residues" evidence="1">
    <location>
        <begin position="50"/>
        <end position="59"/>
    </location>
</feature>
<evidence type="ECO:0000313" key="2">
    <source>
        <dbReference type="EMBL" id="GCE29098.1"/>
    </source>
</evidence>
<protein>
    <submittedName>
        <fullName evidence="2">Uncharacterized protein</fullName>
    </submittedName>
</protein>
<organism evidence="2 3">
    <name type="scientific">Dictyobacter alpinus</name>
    <dbReference type="NCBI Taxonomy" id="2014873"/>
    <lineage>
        <taxon>Bacteria</taxon>
        <taxon>Bacillati</taxon>
        <taxon>Chloroflexota</taxon>
        <taxon>Ktedonobacteria</taxon>
        <taxon>Ktedonobacterales</taxon>
        <taxon>Dictyobacteraceae</taxon>
        <taxon>Dictyobacter</taxon>
    </lineage>
</organism>